<accession>A0A1Q9DSC6</accession>
<dbReference type="Pfam" id="PF00023">
    <property type="entry name" value="Ank"/>
    <property type="match status" value="1"/>
</dbReference>
<evidence type="ECO:0000256" key="3">
    <source>
        <dbReference type="PROSITE-ProRule" id="PRU00023"/>
    </source>
</evidence>
<comment type="caution">
    <text evidence="6">The sequence shown here is derived from an EMBL/GenBank/DDBJ whole genome shotgun (WGS) entry which is preliminary data.</text>
</comment>
<dbReference type="SUPFAM" id="SSF54736">
    <property type="entry name" value="ClpS-like"/>
    <property type="match status" value="1"/>
</dbReference>
<proteinExistence type="predicted"/>
<dbReference type="Pfam" id="PF12796">
    <property type="entry name" value="Ank_2"/>
    <property type="match status" value="2"/>
</dbReference>
<dbReference type="GO" id="GO:0045087">
    <property type="term" value="P:innate immune response"/>
    <property type="evidence" value="ECO:0007669"/>
    <property type="project" value="TreeGrafter"/>
</dbReference>
<keyword evidence="2 3" id="KW-0040">ANK repeat</keyword>
<evidence type="ECO:0000256" key="1">
    <source>
        <dbReference type="ARBA" id="ARBA00022737"/>
    </source>
</evidence>
<dbReference type="PROSITE" id="PS50088">
    <property type="entry name" value="ANK_REPEAT"/>
    <property type="match status" value="9"/>
</dbReference>
<dbReference type="GO" id="GO:0005737">
    <property type="term" value="C:cytoplasm"/>
    <property type="evidence" value="ECO:0007669"/>
    <property type="project" value="TreeGrafter"/>
</dbReference>
<feature type="repeat" description="ANK" evidence="3">
    <location>
        <begin position="216"/>
        <end position="248"/>
    </location>
</feature>
<feature type="repeat" description="ANK" evidence="3">
    <location>
        <begin position="249"/>
        <end position="281"/>
    </location>
</feature>
<gene>
    <name evidence="6" type="primary">ANK1</name>
    <name evidence="6" type="ORF">AK812_SmicGene19524</name>
</gene>
<feature type="repeat" description="ANK" evidence="3">
    <location>
        <begin position="348"/>
        <end position="380"/>
    </location>
</feature>
<organism evidence="6 7">
    <name type="scientific">Symbiodinium microadriaticum</name>
    <name type="common">Dinoflagellate</name>
    <name type="synonym">Zooxanthella microadriatica</name>
    <dbReference type="NCBI Taxonomy" id="2951"/>
    <lineage>
        <taxon>Eukaryota</taxon>
        <taxon>Sar</taxon>
        <taxon>Alveolata</taxon>
        <taxon>Dinophyceae</taxon>
        <taxon>Suessiales</taxon>
        <taxon>Symbiodiniaceae</taxon>
        <taxon>Symbiodinium</taxon>
    </lineage>
</organism>
<dbReference type="Proteomes" id="UP000186817">
    <property type="component" value="Unassembled WGS sequence"/>
</dbReference>
<feature type="region of interest" description="Disordered" evidence="4">
    <location>
        <begin position="541"/>
        <end position="561"/>
    </location>
</feature>
<dbReference type="Gene3D" id="1.25.40.20">
    <property type="entry name" value="Ankyrin repeat-containing domain"/>
    <property type="match status" value="1"/>
</dbReference>
<dbReference type="Pfam" id="PF02617">
    <property type="entry name" value="ClpS"/>
    <property type="match status" value="1"/>
</dbReference>
<feature type="repeat" description="ANK" evidence="3">
    <location>
        <begin position="150"/>
        <end position="182"/>
    </location>
</feature>
<evidence type="ECO:0000256" key="2">
    <source>
        <dbReference type="ARBA" id="ARBA00023043"/>
    </source>
</evidence>
<feature type="repeat" description="ANK" evidence="3">
    <location>
        <begin position="183"/>
        <end position="215"/>
    </location>
</feature>
<dbReference type="PANTHER" id="PTHR23206:SF7">
    <property type="entry name" value="PROTEIN KINASE DOMAIN-CONTAINING PROTEIN"/>
    <property type="match status" value="1"/>
</dbReference>
<feature type="domain" description="Adaptor protein ClpS core" evidence="5">
    <location>
        <begin position="1073"/>
        <end position="1122"/>
    </location>
</feature>
<dbReference type="PROSITE" id="PS50297">
    <property type="entry name" value="ANK_REP_REGION"/>
    <property type="match status" value="9"/>
</dbReference>
<feature type="repeat" description="ANK" evidence="3">
    <location>
        <begin position="381"/>
        <end position="413"/>
    </location>
</feature>
<dbReference type="InterPro" id="IPR003769">
    <property type="entry name" value="ClpS_core"/>
</dbReference>
<feature type="repeat" description="ANK" evidence="3">
    <location>
        <begin position="315"/>
        <end position="347"/>
    </location>
</feature>
<dbReference type="InterPro" id="IPR036770">
    <property type="entry name" value="Ankyrin_rpt-contain_sf"/>
</dbReference>
<dbReference type="InterPro" id="IPR002110">
    <property type="entry name" value="Ankyrin_rpt"/>
</dbReference>
<name>A0A1Q9DSC6_SYMMI</name>
<reference evidence="6 7" key="1">
    <citation type="submission" date="2016-02" db="EMBL/GenBank/DDBJ databases">
        <title>Genome analysis of coral dinoflagellate symbionts highlights evolutionary adaptations to a symbiotic lifestyle.</title>
        <authorList>
            <person name="Aranda M."/>
            <person name="Li Y."/>
            <person name="Liew Y.J."/>
            <person name="Baumgarten S."/>
            <person name="Simakov O."/>
            <person name="Wilson M."/>
            <person name="Piel J."/>
            <person name="Ashoor H."/>
            <person name="Bougouffa S."/>
            <person name="Bajic V.B."/>
            <person name="Ryu T."/>
            <person name="Ravasi T."/>
            <person name="Bayer T."/>
            <person name="Micklem G."/>
            <person name="Kim H."/>
            <person name="Bhak J."/>
            <person name="Lajeunesse T.C."/>
            <person name="Voolstra C.R."/>
        </authorList>
    </citation>
    <scope>NUCLEOTIDE SEQUENCE [LARGE SCALE GENOMIC DNA]</scope>
    <source>
        <strain evidence="6 7">CCMP2467</strain>
    </source>
</reference>
<dbReference type="SUPFAM" id="SSF48403">
    <property type="entry name" value="Ankyrin repeat"/>
    <property type="match status" value="1"/>
</dbReference>
<dbReference type="PANTHER" id="PTHR23206">
    <property type="entry name" value="MASK PROTEIN"/>
    <property type="match status" value="1"/>
</dbReference>
<dbReference type="GO" id="GO:0030163">
    <property type="term" value="P:protein catabolic process"/>
    <property type="evidence" value="ECO:0007669"/>
    <property type="project" value="InterPro"/>
</dbReference>
<evidence type="ECO:0000313" key="7">
    <source>
        <dbReference type="Proteomes" id="UP000186817"/>
    </source>
</evidence>
<evidence type="ECO:0000259" key="5">
    <source>
        <dbReference type="Pfam" id="PF02617"/>
    </source>
</evidence>
<keyword evidence="1" id="KW-0677">Repeat</keyword>
<dbReference type="OrthoDB" id="2013930at2759"/>
<dbReference type="Gene3D" id="3.30.1390.10">
    <property type="match status" value="1"/>
</dbReference>
<dbReference type="InterPro" id="IPR014719">
    <property type="entry name" value="Ribosomal_bL12_C/ClpS-like"/>
</dbReference>
<keyword evidence="7" id="KW-1185">Reference proteome</keyword>
<dbReference type="InterPro" id="IPR051631">
    <property type="entry name" value="Ankyrin-KH/SAM_domain"/>
</dbReference>
<feature type="repeat" description="ANK" evidence="3">
    <location>
        <begin position="414"/>
        <end position="446"/>
    </location>
</feature>
<feature type="repeat" description="ANK" evidence="3">
    <location>
        <begin position="282"/>
        <end position="314"/>
    </location>
</feature>
<evidence type="ECO:0000313" key="6">
    <source>
        <dbReference type="EMBL" id="OLP98069.1"/>
    </source>
</evidence>
<evidence type="ECO:0000256" key="4">
    <source>
        <dbReference type="SAM" id="MobiDB-lite"/>
    </source>
</evidence>
<protein>
    <submittedName>
        <fullName evidence="6">Ankyrin-1</fullName>
    </submittedName>
</protein>
<dbReference type="Pfam" id="PF13637">
    <property type="entry name" value="Ank_4"/>
    <property type="match status" value="2"/>
</dbReference>
<sequence length="1136" mass="123383">MLRIRSVSGEVLVTLELQSFLDTLTAESSPVRALKQHLHSFCGQPRFRQRLLVLGDDILLSDTDDEHILKPGDVQLVVVNFRSTSAPQVQNLRAVSGFGQTSVVETILQRPQDPDLGDPAPLFITSERGHLEVARLLLEAKADKDKTVNDGATPLYISAQNGHLEVARLLVDAMADIDKARNDGVTPLFIAAQNGHLEVARLLLDAKADKDKARNGGFTPLYVAAENGHLEVARLLLDAQADKDKAHNDGATPLYISAQNGHLEVARLLLDAKADTDKDRNDGVTPLYIAAENGHLEVARLLLDAKADKDKARNSGFTPLYIAAENGHLVVARLLLDAKADKDKAQNDGATPLFIAAANAYLEVARLLLHAEADKDKSQNDGATPWYIAAENGHLEVARLLLDAKASMEKATKSGAAPLYIAAQNGHLEVARLLLDAKADKDKARKILGSLGELLAGGLVVVDVEKVNQIGLYTVPYSSVDISYFDPFRTAQANIVCSPWSYEQDAVGIKETVNLKADTYAWNHPELACAALWRTVQADRGAGNQGEGAGEDSQSDRLRMEKLAKSAKESEAHPSLVKMAKDLLALNKEHDAEDLSAEDKARIDHVRLTGLGVCSRCHWQSGCLDCDPKKLRRYLLNKLRLELGLPPKAARILQFHSSLEAWGVCDDGLFLAVFPSGNADPGAAEFAAMSPCVAKNVLCVGASYNALQMYTQQPSVFLSALQIGSDSCLGDGRQTCAEEIQAFPAIFGATKPADRVACRAALNDCLRVGTVCPECAFESQKLASVTDALAAAASPADGALDDQAYAFAKGEFLQKAKHCFEAGAVGVVVVDSSGTLVLLDGDDAEIDGLGLILPVMAVSKSDEAKLLAPGRRLSFPVVSQKVMEGSLREAMEGWVSRPPLSQLALHARATFPGPGWTRPHLSENRSRLAALASGVSLAWRGRFARESRPCFRTCRHALEMPVRESSTQTIAVSVPRLDEEVKQKRADRYRLLVFTEILLSFTDTDGDNIRLQKEGIAINEYVNDKLEIRSMQYFDIDVQARSYHDPTGRGWFRPSEDVEEIVRKRDLMFLERDFLARCLMIVCGLTESSAYQVMMTAHTEGMAVVGTYAFETAELYCAGLKAKGLSADIVPVEDGD</sequence>
<dbReference type="EMBL" id="LSRX01000409">
    <property type="protein sequence ID" value="OLP98069.1"/>
    <property type="molecule type" value="Genomic_DNA"/>
</dbReference>
<dbReference type="SMART" id="SM00248">
    <property type="entry name" value="ANK"/>
    <property type="match status" value="10"/>
</dbReference>
<dbReference type="AlphaFoldDB" id="A0A1Q9DSC6"/>